<accession>X1S564</accession>
<comment type="caution">
    <text evidence="1">The sequence shown here is derived from an EMBL/GenBank/DDBJ whole genome shotgun (WGS) entry which is preliminary data.</text>
</comment>
<organism evidence="1">
    <name type="scientific">marine sediment metagenome</name>
    <dbReference type="NCBI Taxonomy" id="412755"/>
    <lineage>
        <taxon>unclassified sequences</taxon>
        <taxon>metagenomes</taxon>
        <taxon>ecological metagenomes</taxon>
    </lineage>
</organism>
<feature type="non-terminal residue" evidence="1">
    <location>
        <position position="1"/>
    </location>
</feature>
<sequence>KNYNNTMWGITYKPEQEFLPFLHKLRVVVTDYHFLSKLKKPREKEIMFQVVALQPFDKPLGDNYCWTPIRGDFEITEGKLIAKPGNHKQARIGYSRFRGFSFSKWVNLRMVVYPVFSENERAVNLIVFFGKNYKLTIGDGNNKIVTLRRFDSEELVDSGWLDGGLRNRQGHHIICNVFFDEKERSQKFFVSVDKYDTITLSDPDPISFEGHLGLGVWKGTDAVEITQVNIWVEQLLMEE</sequence>
<name>X1S564_9ZZZZ</name>
<dbReference type="AlphaFoldDB" id="X1S564"/>
<dbReference type="EMBL" id="BARW01022619">
    <property type="protein sequence ID" value="GAI88187.1"/>
    <property type="molecule type" value="Genomic_DNA"/>
</dbReference>
<protein>
    <submittedName>
        <fullName evidence="1">Uncharacterized protein</fullName>
    </submittedName>
</protein>
<evidence type="ECO:0000313" key="1">
    <source>
        <dbReference type="EMBL" id="GAI88187.1"/>
    </source>
</evidence>
<gene>
    <name evidence="1" type="ORF">S12H4_37696</name>
</gene>
<proteinExistence type="predicted"/>
<reference evidence="1" key="1">
    <citation type="journal article" date="2014" name="Front. Microbiol.">
        <title>High frequency of phylogenetically diverse reductive dehalogenase-homologous genes in deep subseafloor sedimentary metagenomes.</title>
        <authorList>
            <person name="Kawai M."/>
            <person name="Futagami T."/>
            <person name="Toyoda A."/>
            <person name="Takaki Y."/>
            <person name="Nishi S."/>
            <person name="Hori S."/>
            <person name="Arai W."/>
            <person name="Tsubouchi T."/>
            <person name="Morono Y."/>
            <person name="Uchiyama I."/>
            <person name="Ito T."/>
            <person name="Fujiyama A."/>
            <person name="Inagaki F."/>
            <person name="Takami H."/>
        </authorList>
    </citation>
    <scope>NUCLEOTIDE SEQUENCE</scope>
    <source>
        <strain evidence="1">Expedition CK06-06</strain>
    </source>
</reference>